<organism evidence="1 2">
    <name type="scientific">Prosthecobacter fusiformis</name>
    <dbReference type="NCBI Taxonomy" id="48464"/>
    <lineage>
        <taxon>Bacteria</taxon>
        <taxon>Pseudomonadati</taxon>
        <taxon>Verrucomicrobiota</taxon>
        <taxon>Verrucomicrobiia</taxon>
        <taxon>Verrucomicrobiales</taxon>
        <taxon>Verrucomicrobiaceae</taxon>
        <taxon>Prosthecobacter</taxon>
    </lineage>
</organism>
<comment type="caution">
    <text evidence="1">The sequence shown here is derived from an EMBL/GenBank/DDBJ whole genome shotgun (WGS) entry which is preliminary data.</text>
</comment>
<accession>A0A4V3FG58</accession>
<proteinExistence type="predicted"/>
<dbReference type="Proteomes" id="UP000295662">
    <property type="component" value="Unassembled WGS sequence"/>
</dbReference>
<name>A0A4V3FG58_9BACT</name>
<reference evidence="1 2" key="1">
    <citation type="submission" date="2019-03" db="EMBL/GenBank/DDBJ databases">
        <title>Genomic Encyclopedia of Archaeal and Bacterial Type Strains, Phase II (KMG-II): from individual species to whole genera.</title>
        <authorList>
            <person name="Goeker M."/>
        </authorList>
    </citation>
    <scope>NUCLEOTIDE SEQUENCE [LARGE SCALE GENOMIC DNA]</scope>
    <source>
        <strain evidence="1 2">ATCC 25309</strain>
    </source>
</reference>
<evidence type="ECO:0000313" key="1">
    <source>
        <dbReference type="EMBL" id="TDU73373.1"/>
    </source>
</evidence>
<dbReference type="OrthoDB" id="1258936at2"/>
<keyword evidence="2" id="KW-1185">Reference proteome</keyword>
<gene>
    <name evidence="1" type="ORF">EI77_01843</name>
</gene>
<dbReference type="EMBL" id="SOCA01000002">
    <property type="protein sequence ID" value="TDU73373.1"/>
    <property type="molecule type" value="Genomic_DNA"/>
</dbReference>
<dbReference type="RefSeq" id="WP_133794845.1">
    <property type="nucleotide sequence ID" value="NZ_SOCA01000002.1"/>
</dbReference>
<protein>
    <submittedName>
        <fullName evidence="1">Uncharacterized protein</fullName>
    </submittedName>
</protein>
<evidence type="ECO:0000313" key="2">
    <source>
        <dbReference type="Proteomes" id="UP000295662"/>
    </source>
</evidence>
<dbReference type="AlphaFoldDB" id="A0A4V3FG58"/>
<sequence>MYREIEYGRDIIVGVLRSSSFNWYASEKERWVLDQVKWKAFFENAGFATPHGFADRFGIGIVNEESLDQFLSCMQPDLITTGELRARLKASDQSD</sequence>